<dbReference type="SUPFAM" id="SSF56300">
    <property type="entry name" value="Metallo-dependent phosphatases"/>
    <property type="match status" value="1"/>
</dbReference>
<name>A0A815GMS0_ADIRI</name>
<feature type="domain" description="Calcineurin-like phosphoesterase" evidence="1">
    <location>
        <begin position="17"/>
        <end position="237"/>
    </location>
</feature>
<dbReference type="InterPro" id="IPR004843">
    <property type="entry name" value="Calcineurin-like_PHP"/>
</dbReference>
<sequence>MRNPTPSPNAKVIFQTMLMSDLHLEYNDRDLSDFPVVAPYLILAGDIGRPDIASLENFLLIQCQRFEHIFYVAGNHCFYEGEYEDRLEQLYRLNNLDFRIHFLQNDTYLLPNKIRILGTILWSHIPEETAGHIEKTHADYQRIERECEENHVKFRRKLTVNDTNQWHAQQHFWLLQEIDRARQNHEHVIIITHHAPSRRDTCLQEDINIGHEHAYINDLEAECLDPVRLWVYGHTHRSTDMLINATRVVSNQLGYQGENCGYRPNMCICLYDDGTVIVNDKM</sequence>
<dbReference type="Pfam" id="PF00149">
    <property type="entry name" value="Metallophos"/>
    <property type="match status" value="1"/>
</dbReference>
<evidence type="ECO:0000313" key="3">
    <source>
        <dbReference type="Proteomes" id="UP000663828"/>
    </source>
</evidence>
<protein>
    <recommendedName>
        <fullName evidence="1">Calcineurin-like phosphoesterase domain-containing protein</fullName>
    </recommendedName>
</protein>
<evidence type="ECO:0000259" key="1">
    <source>
        <dbReference type="Pfam" id="PF00149"/>
    </source>
</evidence>
<comment type="caution">
    <text evidence="2">The sequence shown here is derived from an EMBL/GenBank/DDBJ whole genome shotgun (WGS) entry which is preliminary data.</text>
</comment>
<reference evidence="2" key="1">
    <citation type="submission" date="2021-02" db="EMBL/GenBank/DDBJ databases">
        <authorList>
            <person name="Nowell W R."/>
        </authorList>
    </citation>
    <scope>NUCLEOTIDE SEQUENCE</scope>
</reference>
<evidence type="ECO:0000313" key="2">
    <source>
        <dbReference type="EMBL" id="CAF1342043.1"/>
    </source>
</evidence>
<dbReference type="EMBL" id="CAJNOR010002796">
    <property type="protein sequence ID" value="CAF1342043.1"/>
    <property type="molecule type" value="Genomic_DNA"/>
</dbReference>
<dbReference type="PANTHER" id="PTHR37844:SF2">
    <property type="entry name" value="SER_THR PROTEIN PHOSPHATASE SUPERFAMILY (AFU_ORTHOLOGUE AFUA_1G14840)"/>
    <property type="match status" value="1"/>
</dbReference>
<dbReference type="Proteomes" id="UP000663828">
    <property type="component" value="Unassembled WGS sequence"/>
</dbReference>
<dbReference type="GO" id="GO:0016787">
    <property type="term" value="F:hydrolase activity"/>
    <property type="evidence" value="ECO:0007669"/>
    <property type="project" value="InterPro"/>
</dbReference>
<dbReference type="AlphaFoldDB" id="A0A815GMS0"/>
<organism evidence="2 3">
    <name type="scientific">Adineta ricciae</name>
    <name type="common">Rotifer</name>
    <dbReference type="NCBI Taxonomy" id="249248"/>
    <lineage>
        <taxon>Eukaryota</taxon>
        <taxon>Metazoa</taxon>
        <taxon>Spiralia</taxon>
        <taxon>Gnathifera</taxon>
        <taxon>Rotifera</taxon>
        <taxon>Eurotatoria</taxon>
        <taxon>Bdelloidea</taxon>
        <taxon>Adinetida</taxon>
        <taxon>Adinetidae</taxon>
        <taxon>Adineta</taxon>
    </lineage>
</organism>
<keyword evidence="3" id="KW-1185">Reference proteome</keyword>
<dbReference type="PANTHER" id="PTHR37844">
    <property type="entry name" value="SER/THR PROTEIN PHOSPHATASE SUPERFAMILY (AFU_ORTHOLOGUE AFUA_1G14840)"/>
    <property type="match status" value="1"/>
</dbReference>
<accession>A0A815GMS0</accession>
<dbReference type="Gene3D" id="3.60.21.10">
    <property type="match status" value="1"/>
</dbReference>
<proteinExistence type="predicted"/>
<gene>
    <name evidence="2" type="ORF">XAT740_LOCUS31010</name>
</gene>
<dbReference type="InterPro" id="IPR029052">
    <property type="entry name" value="Metallo-depent_PP-like"/>
</dbReference>